<proteinExistence type="predicted"/>
<sequence>MSTARDEIKLEVKDDKHPLPSTVYDPEDLPTPPLMPGICMVQVLGESQSTVHYTEHRTQDDNNINSAMNNLNRFKSKKTTHKEHMEPSRRKRCWVLVGKVKVEVDTRLPSGPAFMGIENIDPVYSTLAGLRQ</sequence>
<name>B4GV11_DROPE</name>
<protein>
    <submittedName>
        <fullName evidence="2">GL13075</fullName>
    </submittedName>
</protein>
<feature type="region of interest" description="Disordered" evidence="1">
    <location>
        <begin position="1"/>
        <end position="30"/>
    </location>
</feature>
<gene>
    <name evidence="2" type="primary">Dper\GL13075</name>
    <name evidence="2" type="ORF">Dper_GL13075</name>
</gene>
<dbReference type="AlphaFoldDB" id="B4GV11"/>
<accession>B4GV11</accession>
<dbReference type="EMBL" id="CH479192">
    <property type="protein sequence ID" value="EDW26548.1"/>
    <property type="molecule type" value="Genomic_DNA"/>
</dbReference>
<reference evidence="2 3" key="1">
    <citation type="journal article" date="2007" name="Nature">
        <title>Evolution of genes and genomes on the Drosophila phylogeny.</title>
        <authorList>
            <consortium name="Drosophila 12 Genomes Consortium"/>
            <person name="Clark A.G."/>
            <person name="Eisen M.B."/>
            <person name="Smith D.R."/>
            <person name="Bergman C.M."/>
            <person name="Oliver B."/>
            <person name="Markow T.A."/>
            <person name="Kaufman T.C."/>
            <person name="Kellis M."/>
            <person name="Gelbart W."/>
            <person name="Iyer V.N."/>
            <person name="Pollard D.A."/>
            <person name="Sackton T.B."/>
            <person name="Larracuente A.M."/>
            <person name="Singh N.D."/>
            <person name="Abad J.P."/>
            <person name="Abt D.N."/>
            <person name="Adryan B."/>
            <person name="Aguade M."/>
            <person name="Akashi H."/>
            <person name="Anderson W.W."/>
            <person name="Aquadro C.F."/>
            <person name="Ardell D.H."/>
            <person name="Arguello R."/>
            <person name="Artieri C.G."/>
            <person name="Barbash D.A."/>
            <person name="Barker D."/>
            <person name="Barsanti P."/>
            <person name="Batterham P."/>
            <person name="Batzoglou S."/>
            <person name="Begun D."/>
            <person name="Bhutkar A."/>
            <person name="Blanco E."/>
            <person name="Bosak S.A."/>
            <person name="Bradley R.K."/>
            <person name="Brand A.D."/>
            <person name="Brent M.R."/>
            <person name="Brooks A.N."/>
            <person name="Brown R.H."/>
            <person name="Butlin R.K."/>
            <person name="Caggese C."/>
            <person name="Calvi B.R."/>
            <person name="Bernardo de Carvalho A."/>
            <person name="Caspi A."/>
            <person name="Castrezana S."/>
            <person name="Celniker S.E."/>
            <person name="Chang J.L."/>
            <person name="Chapple C."/>
            <person name="Chatterji S."/>
            <person name="Chinwalla A."/>
            <person name="Civetta A."/>
            <person name="Clifton S.W."/>
            <person name="Comeron J.M."/>
            <person name="Costello J.C."/>
            <person name="Coyne J.A."/>
            <person name="Daub J."/>
            <person name="David R.G."/>
            <person name="Delcher A.L."/>
            <person name="Delehaunty K."/>
            <person name="Do C.B."/>
            <person name="Ebling H."/>
            <person name="Edwards K."/>
            <person name="Eickbush T."/>
            <person name="Evans J.D."/>
            <person name="Filipski A."/>
            <person name="Findeiss S."/>
            <person name="Freyhult E."/>
            <person name="Fulton L."/>
            <person name="Fulton R."/>
            <person name="Garcia A.C."/>
            <person name="Gardiner A."/>
            <person name="Garfield D.A."/>
            <person name="Garvin B.E."/>
            <person name="Gibson G."/>
            <person name="Gilbert D."/>
            <person name="Gnerre S."/>
            <person name="Godfrey J."/>
            <person name="Good R."/>
            <person name="Gotea V."/>
            <person name="Gravely B."/>
            <person name="Greenberg A.J."/>
            <person name="Griffiths-Jones S."/>
            <person name="Gross S."/>
            <person name="Guigo R."/>
            <person name="Gustafson E.A."/>
            <person name="Haerty W."/>
            <person name="Hahn M.W."/>
            <person name="Halligan D.L."/>
            <person name="Halpern A.L."/>
            <person name="Halter G.M."/>
            <person name="Han M.V."/>
            <person name="Heger A."/>
            <person name="Hillier L."/>
            <person name="Hinrichs A.S."/>
            <person name="Holmes I."/>
            <person name="Hoskins R.A."/>
            <person name="Hubisz M.J."/>
            <person name="Hultmark D."/>
            <person name="Huntley M.A."/>
            <person name="Jaffe D.B."/>
            <person name="Jagadeeshan S."/>
            <person name="Jeck W.R."/>
            <person name="Johnson J."/>
            <person name="Jones C.D."/>
            <person name="Jordan W.C."/>
            <person name="Karpen G.H."/>
            <person name="Kataoka E."/>
            <person name="Keightley P.D."/>
            <person name="Kheradpour P."/>
            <person name="Kirkness E.F."/>
            <person name="Koerich L.B."/>
            <person name="Kristiansen K."/>
            <person name="Kudrna D."/>
            <person name="Kulathinal R.J."/>
            <person name="Kumar S."/>
            <person name="Kwok R."/>
            <person name="Lander E."/>
            <person name="Langley C.H."/>
            <person name="Lapoint R."/>
            <person name="Lazzaro B.P."/>
            <person name="Lee S.J."/>
            <person name="Levesque L."/>
            <person name="Li R."/>
            <person name="Lin C.F."/>
            <person name="Lin M.F."/>
            <person name="Lindblad-Toh K."/>
            <person name="Llopart A."/>
            <person name="Long M."/>
            <person name="Low L."/>
            <person name="Lozovsky E."/>
            <person name="Lu J."/>
            <person name="Luo M."/>
            <person name="Machado C.A."/>
            <person name="Makalowski W."/>
            <person name="Marzo M."/>
            <person name="Matsuda M."/>
            <person name="Matzkin L."/>
            <person name="McAllister B."/>
            <person name="McBride C.S."/>
            <person name="McKernan B."/>
            <person name="McKernan K."/>
            <person name="Mendez-Lago M."/>
            <person name="Minx P."/>
            <person name="Mollenhauer M.U."/>
            <person name="Montooth K."/>
            <person name="Mount S.M."/>
            <person name="Mu X."/>
            <person name="Myers E."/>
            <person name="Negre B."/>
            <person name="Newfeld S."/>
            <person name="Nielsen R."/>
            <person name="Noor M.A."/>
            <person name="O'Grady P."/>
            <person name="Pachter L."/>
            <person name="Papaceit M."/>
            <person name="Parisi M.J."/>
            <person name="Parisi M."/>
            <person name="Parts L."/>
            <person name="Pedersen J.S."/>
            <person name="Pesole G."/>
            <person name="Phillippy A.M."/>
            <person name="Ponting C.P."/>
            <person name="Pop M."/>
            <person name="Porcelli D."/>
            <person name="Powell J.R."/>
            <person name="Prohaska S."/>
            <person name="Pruitt K."/>
            <person name="Puig M."/>
            <person name="Quesneville H."/>
            <person name="Ram K.R."/>
            <person name="Rand D."/>
            <person name="Rasmussen M.D."/>
            <person name="Reed L.K."/>
            <person name="Reenan R."/>
            <person name="Reily A."/>
            <person name="Remington K.A."/>
            <person name="Rieger T.T."/>
            <person name="Ritchie M.G."/>
            <person name="Robin C."/>
            <person name="Rogers Y.H."/>
            <person name="Rohde C."/>
            <person name="Rozas J."/>
            <person name="Rubenfield M.J."/>
            <person name="Ruiz A."/>
            <person name="Russo S."/>
            <person name="Salzberg S.L."/>
            <person name="Sanchez-Gracia A."/>
            <person name="Saranga D.J."/>
            <person name="Sato H."/>
            <person name="Schaeffer S.W."/>
            <person name="Schatz M.C."/>
            <person name="Schlenke T."/>
            <person name="Schwartz R."/>
            <person name="Segarra C."/>
            <person name="Singh R.S."/>
            <person name="Sirot L."/>
            <person name="Sirota M."/>
            <person name="Sisneros N.B."/>
            <person name="Smith C.D."/>
            <person name="Smith T.F."/>
            <person name="Spieth J."/>
            <person name="Stage D.E."/>
            <person name="Stark A."/>
            <person name="Stephan W."/>
            <person name="Strausberg R.L."/>
            <person name="Strempel S."/>
            <person name="Sturgill D."/>
            <person name="Sutton G."/>
            <person name="Sutton G.G."/>
            <person name="Tao W."/>
            <person name="Teichmann S."/>
            <person name="Tobari Y.N."/>
            <person name="Tomimura Y."/>
            <person name="Tsolas J.M."/>
            <person name="Valente V.L."/>
            <person name="Venter E."/>
            <person name="Venter J.C."/>
            <person name="Vicario S."/>
            <person name="Vieira F.G."/>
            <person name="Vilella A.J."/>
            <person name="Villasante A."/>
            <person name="Walenz B."/>
            <person name="Wang J."/>
            <person name="Wasserman M."/>
            <person name="Watts T."/>
            <person name="Wilson D."/>
            <person name="Wilson R.K."/>
            <person name="Wing R.A."/>
            <person name="Wolfner M.F."/>
            <person name="Wong A."/>
            <person name="Wong G.K."/>
            <person name="Wu C.I."/>
            <person name="Wu G."/>
            <person name="Yamamoto D."/>
            <person name="Yang H.P."/>
            <person name="Yang S.P."/>
            <person name="Yorke J.A."/>
            <person name="Yoshida K."/>
            <person name="Zdobnov E."/>
            <person name="Zhang P."/>
            <person name="Zhang Y."/>
            <person name="Zimin A.V."/>
            <person name="Baldwin J."/>
            <person name="Abdouelleil A."/>
            <person name="Abdulkadir J."/>
            <person name="Abebe A."/>
            <person name="Abera B."/>
            <person name="Abreu J."/>
            <person name="Acer S.C."/>
            <person name="Aftuck L."/>
            <person name="Alexander A."/>
            <person name="An P."/>
            <person name="Anderson E."/>
            <person name="Anderson S."/>
            <person name="Arachi H."/>
            <person name="Azer M."/>
            <person name="Bachantsang P."/>
            <person name="Barry A."/>
            <person name="Bayul T."/>
            <person name="Berlin A."/>
            <person name="Bessette D."/>
            <person name="Bloom T."/>
            <person name="Blye J."/>
            <person name="Boguslavskiy L."/>
            <person name="Bonnet C."/>
            <person name="Boukhgalter B."/>
            <person name="Bourzgui I."/>
            <person name="Brown A."/>
            <person name="Cahill P."/>
            <person name="Channer S."/>
            <person name="Cheshatsang Y."/>
            <person name="Chuda L."/>
            <person name="Citroen M."/>
            <person name="Collymore A."/>
            <person name="Cooke P."/>
            <person name="Costello M."/>
            <person name="D'Aco K."/>
            <person name="Daza R."/>
            <person name="De Haan G."/>
            <person name="DeGray S."/>
            <person name="DeMaso C."/>
            <person name="Dhargay N."/>
            <person name="Dooley K."/>
            <person name="Dooley E."/>
            <person name="Doricent M."/>
            <person name="Dorje P."/>
            <person name="Dorjee K."/>
            <person name="Dupes A."/>
            <person name="Elong R."/>
            <person name="Falk J."/>
            <person name="Farina A."/>
            <person name="Faro S."/>
            <person name="Ferguson D."/>
            <person name="Fisher S."/>
            <person name="Foley C.D."/>
            <person name="Franke A."/>
            <person name="Friedrich D."/>
            <person name="Gadbois L."/>
            <person name="Gearin G."/>
            <person name="Gearin C.R."/>
            <person name="Giannoukos G."/>
            <person name="Goode T."/>
            <person name="Graham J."/>
            <person name="Grandbois E."/>
            <person name="Grewal S."/>
            <person name="Gyaltsen K."/>
            <person name="Hafez N."/>
            <person name="Hagos B."/>
            <person name="Hall J."/>
            <person name="Henson C."/>
            <person name="Hollinger A."/>
            <person name="Honan T."/>
            <person name="Huard M.D."/>
            <person name="Hughes L."/>
            <person name="Hurhula B."/>
            <person name="Husby M.E."/>
            <person name="Kamat A."/>
            <person name="Kanga B."/>
            <person name="Kashin S."/>
            <person name="Khazanovich D."/>
            <person name="Kisner P."/>
            <person name="Lance K."/>
            <person name="Lara M."/>
            <person name="Lee W."/>
            <person name="Lennon N."/>
            <person name="Letendre F."/>
            <person name="LeVine R."/>
            <person name="Lipovsky A."/>
            <person name="Liu X."/>
            <person name="Liu J."/>
            <person name="Liu S."/>
            <person name="Lokyitsang T."/>
            <person name="Lokyitsang Y."/>
            <person name="Lubonja R."/>
            <person name="Lui A."/>
            <person name="MacDonald P."/>
            <person name="Magnisalis V."/>
            <person name="Maru K."/>
            <person name="Matthews C."/>
            <person name="McCusker W."/>
            <person name="McDonough S."/>
            <person name="Mehta T."/>
            <person name="Meldrim J."/>
            <person name="Meneus L."/>
            <person name="Mihai O."/>
            <person name="Mihalev A."/>
            <person name="Mihova T."/>
            <person name="Mittelman R."/>
            <person name="Mlenga V."/>
            <person name="Montmayeur A."/>
            <person name="Mulrain L."/>
            <person name="Navidi A."/>
            <person name="Naylor J."/>
            <person name="Negash T."/>
            <person name="Nguyen T."/>
            <person name="Nguyen N."/>
            <person name="Nicol R."/>
            <person name="Norbu C."/>
            <person name="Norbu N."/>
            <person name="Novod N."/>
            <person name="O'Neill B."/>
            <person name="Osman S."/>
            <person name="Markiewicz E."/>
            <person name="Oyono O.L."/>
            <person name="Patti C."/>
            <person name="Phunkhang P."/>
            <person name="Pierre F."/>
            <person name="Priest M."/>
            <person name="Raghuraman S."/>
            <person name="Rege F."/>
            <person name="Reyes R."/>
            <person name="Rise C."/>
            <person name="Rogov P."/>
            <person name="Ross K."/>
            <person name="Ryan E."/>
            <person name="Settipalli S."/>
            <person name="Shea T."/>
            <person name="Sherpa N."/>
            <person name="Shi L."/>
            <person name="Shih D."/>
            <person name="Sparrow T."/>
            <person name="Spaulding J."/>
            <person name="Stalker J."/>
            <person name="Stange-Thomann N."/>
            <person name="Stavropoulos S."/>
            <person name="Stone C."/>
            <person name="Strader C."/>
            <person name="Tesfaye S."/>
            <person name="Thomson T."/>
            <person name="Thoulutsang Y."/>
            <person name="Thoulutsang D."/>
            <person name="Topham K."/>
            <person name="Topping I."/>
            <person name="Tsamla T."/>
            <person name="Vassiliev H."/>
            <person name="Vo A."/>
            <person name="Wangchuk T."/>
            <person name="Wangdi T."/>
            <person name="Weiand M."/>
            <person name="Wilkinson J."/>
            <person name="Wilson A."/>
            <person name="Yadav S."/>
            <person name="Young G."/>
            <person name="Yu Q."/>
            <person name="Zembek L."/>
            <person name="Zhong D."/>
            <person name="Zimmer A."/>
            <person name="Zwirko Z."/>
            <person name="Jaffe D.B."/>
            <person name="Alvarez P."/>
            <person name="Brockman W."/>
            <person name="Butler J."/>
            <person name="Chin C."/>
            <person name="Gnerre S."/>
            <person name="Grabherr M."/>
            <person name="Kleber M."/>
            <person name="Mauceli E."/>
            <person name="MacCallum I."/>
        </authorList>
    </citation>
    <scope>NUCLEOTIDE SEQUENCE [LARGE SCALE GENOMIC DNA]</scope>
    <source>
        <strain evidence="3">MSH-3 / Tucson 14011-0111.49</strain>
    </source>
</reference>
<dbReference type="HOGENOM" id="CLU_1919220_0_0_1"/>
<dbReference type="Proteomes" id="UP000008744">
    <property type="component" value="Unassembled WGS sequence"/>
</dbReference>
<evidence type="ECO:0000313" key="3">
    <source>
        <dbReference type="Proteomes" id="UP000008744"/>
    </source>
</evidence>
<evidence type="ECO:0000313" key="2">
    <source>
        <dbReference type="EMBL" id="EDW26548.1"/>
    </source>
</evidence>
<keyword evidence="3" id="KW-1185">Reference proteome</keyword>
<feature type="compositionally biased region" description="Basic and acidic residues" evidence="1">
    <location>
        <begin position="1"/>
        <end position="18"/>
    </location>
</feature>
<evidence type="ECO:0000256" key="1">
    <source>
        <dbReference type="SAM" id="MobiDB-lite"/>
    </source>
</evidence>
<organism evidence="3">
    <name type="scientific">Drosophila persimilis</name>
    <name type="common">Fruit fly</name>
    <dbReference type="NCBI Taxonomy" id="7234"/>
    <lineage>
        <taxon>Eukaryota</taxon>
        <taxon>Metazoa</taxon>
        <taxon>Ecdysozoa</taxon>
        <taxon>Arthropoda</taxon>
        <taxon>Hexapoda</taxon>
        <taxon>Insecta</taxon>
        <taxon>Pterygota</taxon>
        <taxon>Neoptera</taxon>
        <taxon>Endopterygota</taxon>
        <taxon>Diptera</taxon>
        <taxon>Brachycera</taxon>
        <taxon>Muscomorpha</taxon>
        <taxon>Ephydroidea</taxon>
        <taxon>Drosophilidae</taxon>
        <taxon>Drosophila</taxon>
        <taxon>Sophophora</taxon>
    </lineage>
</organism>